<name>A0A8H6CJI4_9LECA</name>
<gene>
    <name evidence="5" type="ORF">HO173_012913</name>
</gene>
<keyword evidence="6" id="KW-1185">Reference proteome</keyword>
<dbReference type="GO" id="GO:0002196">
    <property type="term" value="F:Ser-tRNA(Ala) deacylase activity"/>
    <property type="evidence" value="ECO:0007669"/>
    <property type="project" value="TreeGrafter"/>
</dbReference>
<dbReference type="GO" id="GO:0046872">
    <property type="term" value="F:metal ion binding"/>
    <property type="evidence" value="ECO:0007669"/>
    <property type="project" value="UniProtKB-KW"/>
</dbReference>
<dbReference type="PANTHER" id="PTHR43462">
    <property type="entry name" value="ALANYL-TRNA EDITING PROTEIN"/>
    <property type="match status" value="1"/>
</dbReference>
<evidence type="ECO:0000313" key="6">
    <source>
        <dbReference type="Proteomes" id="UP000578531"/>
    </source>
</evidence>
<protein>
    <recommendedName>
        <fullName evidence="4">Threonyl/alanyl tRNA synthetase SAD domain-containing protein</fullName>
    </recommendedName>
</protein>
<dbReference type="AlphaFoldDB" id="A0A8H6CJI4"/>
<dbReference type="Proteomes" id="UP000578531">
    <property type="component" value="Unassembled WGS sequence"/>
</dbReference>
<comment type="cofactor">
    <cofactor evidence="1">
        <name>Zn(2+)</name>
        <dbReference type="ChEBI" id="CHEBI:29105"/>
    </cofactor>
</comment>
<comment type="caution">
    <text evidence="5">The sequence shown here is derived from an EMBL/GenBank/DDBJ whole genome shotgun (WGS) entry which is preliminary data.</text>
</comment>
<dbReference type="GO" id="GO:0004812">
    <property type="term" value="F:aminoacyl-tRNA ligase activity"/>
    <property type="evidence" value="ECO:0007669"/>
    <property type="project" value="InterPro"/>
</dbReference>
<dbReference type="OrthoDB" id="288942at2759"/>
<evidence type="ECO:0000256" key="1">
    <source>
        <dbReference type="ARBA" id="ARBA00001947"/>
    </source>
</evidence>
<sequence length="392" mass="42559">MVFWCLSVLVGEYLDKTATYSDSQLVERVCGGQPSDYGTITSLTNSSPDPTPITFVTRQGLHCVCHSPKPLPPGTPVRQDVDFRRRWDHMQQHTGQHLLSAIMDGYDDLETLGWGMGAGNDMSYVDVPRKPSDDEMQSIQENCNAAIRQNIGITVETPDNAKSDKLPDDYDKEGGVVRVVKIGNLDANTCCGTHLRQTSHISLLLLGSTQSVHSTKCRLFFTAGDRAINLATASIHSVRSIARLVSSATTPAEVLANVSKVKENATELKKSETKLLTDIAKYEADRVKAVLSTGMNAFVYRAVQGLDFINMVVAQVKEAVEEGAVLVLASGEGTKGGQIVIIGDKDSVEDFATKIKEVVPEIKGGGKGGRWQGKVIEWRKGELEALKKQAIG</sequence>
<dbReference type="RefSeq" id="XP_037158370.1">
    <property type="nucleotide sequence ID" value="XM_037314743.1"/>
</dbReference>
<dbReference type="SUPFAM" id="SSF55186">
    <property type="entry name" value="ThrRS/AlaRS common domain"/>
    <property type="match status" value="1"/>
</dbReference>
<dbReference type="GO" id="GO:0005524">
    <property type="term" value="F:ATP binding"/>
    <property type="evidence" value="ECO:0007669"/>
    <property type="project" value="InterPro"/>
</dbReference>
<organism evidence="5 6">
    <name type="scientific">Letharia columbiana</name>
    <dbReference type="NCBI Taxonomy" id="112416"/>
    <lineage>
        <taxon>Eukaryota</taxon>
        <taxon>Fungi</taxon>
        <taxon>Dikarya</taxon>
        <taxon>Ascomycota</taxon>
        <taxon>Pezizomycotina</taxon>
        <taxon>Lecanoromycetes</taxon>
        <taxon>OSLEUM clade</taxon>
        <taxon>Lecanoromycetidae</taxon>
        <taxon>Lecanorales</taxon>
        <taxon>Lecanorineae</taxon>
        <taxon>Parmeliaceae</taxon>
        <taxon>Letharia</taxon>
    </lineage>
</organism>
<proteinExistence type="predicted"/>
<evidence type="ECO:0000259" key="4">
    <source>
        <dbReference type="SMART" id="SM00863"/>
    </source>
</evidence>
<reference evidence="5 6" key="1">
    <citation type="journal article" date="2020" name="Genomics">
        <title>Complete, high-quality genomes from long-read metagenomic sequencing of two wolf lichen thalli reveals enigmatic genome architecture.</title>
        <authorList>
            <person name="McKenzie S.K."/>
            <person name="Walston R.F."/>
            <person name="Allen J.L."/>
        </authorList>
    </citation>
    <scope>NUCLEOTIDE SEQUENCE [LARGE SCALE GENOMIC DNA]</scope>
    <source>
        <strain evidence="5">WasteWater2</strain>
    </source>
</reference>
<dbReference type="InterPro" id="IPR018163">
    <property type="entry name" value="Thr/Ala-tRNA-synth_IIc_edit"/>
</dbReference>
<dbReference type="InterPro" id="IPR012947">
    <property type="entry name" value="tRNA_SAD"/>
</dbReference>
<dbReference type="PANTHER" id="PTHR43462:SF1">
    <property type="entry name" value="ALANYL-TRNA EDITING PROTEIN AARSD1"/>
    <property type="match status" value="1"/>
</dbReference>
<dbReference type="GeneID" id="59294546"/>
<dbReference type="EMBL" id="JACCJC010000113">
    <property type="protein sequence ID" value="KAF6224672.1"/>
    <property type="molecule type" value="Genomic_DNA"/>
</dbReference>
<feature type="domain" description="Threonyl/alanyl tRNA synthetase SAD" evidence="4">
    <location>
        <begin position="177"/>
        <end position="220"/>
    </location>
</feature>
<dbReference type="Pfam" id="PF07973">
    <property type="entry name" value="tRNA_SAD"/>
    <property type="match status" value="1"/>
</dbReference>
<dbReference type="GO" id="GO:0043039">
    <property type="term" value="P:tRNA aminoacylation"/>
    <property type="evidence" value="ECO:0007669"/>
    <property type="project" value="InterPro"/>
</dbReference>
<dbReference type="Gene3D" id="3.30.980.10">
    <property type="entry name" value="Threonyl-trna Synthetase, Chain A, domain 2"/>
    <property type="match status" value="1"/>
</dbReference>
<keyword evidence="2" id="KW-0479">Metal-binding</keyword>
<evidence type="ECO:0000313" key="5">
    <source>
        <dbReference type="EMBL" id="KAF6224672.1"/>
    </source>
</evidence>
<evidence type="ECO:0000256" key="2">
    <source>
        <dbReference type="ARBA" id="ARBA00022723"/>
    </source>
</evidence>
<keyword evidence="3" id="KW-0862">Zinc</keyword>
<dbReference type="InterPro" id="IPR051335">
    <property type="entry name" value="Alanyl-tRNA_Editing_Enzymes"/>
</dbReference>
<accession>A0A8H6CJI4</accession>
<evidence type="ECO:0000256" key="3">
    <source>
        <dbReference type="ARBA" id="ARBA00022833"/>
    </source>
</evidence>
<dbReference type="SMART" id="SM00863">
    <property type="entry name" value="tRNA_SAD"/>
    <property type="match status" value="1"/>
</dbReference>